<dbReference type="Proteomes" id="UP000735302">
    <property type="component" value="Unassembled WGS sequence"/>
</dbReference>
<keyword evidence="4" id="KW-1185">Reference proteome</keyword>
<organism evidence="3 4">
    <name type="scientific">Plakobranchus ocellatus</name>
    <dbReference type="NCBI Taxonomy" id="259542"/>
    <lineage>
        <taxon>Eukaryota</taxon>
        <taxon>Metazoa</taxon>
        <taxon>Spiralia</taxon>
        <taxon>Lophotrochozoa</taxon>
        <taxon>Mollusca</taxon>
        <taxon>Gastropoda</taxon>
        <taxon>Heterobranchia</taxon>
        <taxon>Euthyneura</taxon>
        <taxon>Panpulmonata</taxon>
        <taxon>Sacoglossa</taxon>
        <taxon>Placobranchoidea</taxon>
        <taxon>Plakobranchidae</taxon>
        <taxon>Plakobranchus</taxon>
    </lineage>
</organism>
<dbReference type="SMART" id="SM00554">
    <property type="entry name" value="FAS1"/>
    <property type="match status" value="2"/>
</dbReference>
<feature type="domain" description="FAS1" evidence="2">
    <location>
        <begin position="56"/>
        <end position="193"/>
    </location>
</feature>
<protein>
    <submittedName>
        <fullName evidence="3">Fasciclin domain-containing protein</fullName>
    </submittedName>
</protein>
<evidence type="ECO:0000313" key="3">
    <source>
        <dbReference type="EMBL" id="GFO06723.1"/>
    </source>
</evidence>
<dbReference type="Gene3D" id="2.30.180.10">
    <property type="entry name" value="FAS1 domain"/>
    <property type="match status" value="2"/>
</dbReference>
<dbReference type="GO" id="GO:0007155">
    <property type="term" value="P:cell adhesion"/>
    <property type="evidence" value="ECO:0007669"/>
    <property type="project" value="TreeGrafter"/>
</dbReference>
<keyword evidence="1" id="KW-0732">Signal</keyword>
<dbReference type="AlphaFoldDB" id="A0AAV4AIW0"/>
<comment type="caution">
    <text evidence="3">The sequence shown here is derived from an EMBL/GenBank/DDBJ whole genome shotgun (WGS) entry which is preliminary data.</text>
</comment>
<accession>A0AAV4AIW0</accession>
<proteinExistence type="predicted"/>
<dbReference type="PANTHER" id="PTHR10900:SF77">
    <property type="entry name" value="FI19380P1"/>
    <property type="match status" value="1"/>
</dbReference>
<dbReference type="GO" id="GO:0005615">
    <property type="term" value="C:extracellular space"/>
    <property type="evidence" value="ECO:0007669"/>
    <property type="project" value="TreeGrafter"/>
</dbReference>
<dbReference type="PROSITE" id="PS51257">
    <property type="entry name" value="PROKAR_LIPOPROTEIN"/>
    <property type="match status" value="1"/>
</dbReference>
<name>A0AAV4AIW0_9GAST</name>
<dbReference type="SUPFAM" id="SSF82153">
    <property type="entry name" value="FAS1 domain"/>
    <property type="match status" value="2"/>
</dbReference>
<dbReference type="FunFam" id="2.30.180.10:FF:000032">
    <property type="entry name" value="Fasciclin domain-containing protein, putative"/>
    <property type="match status" value="1"/>
</dbReference>
<dbReference type="Pfam" id="PF02469">
    <property type="entry name" value="Fasciclin"/>
    <property type="match status" value="2"/>
</dbReference>
<dbReference type="PROSITE" id="PS50213">
    <property type="entry name" value="FAS1"/>
    <property type="match status" value="2"/>
</dbReference>
<feature type="signal peptide" evidence="1">
    <location>
        <begin position="1"/>
        <end position="31"/>
    </location>
</feature>
<dbReference type="EMBL" id="BLXT01003783">
    <property type="protein sequence ID" value="GFO06723.1"/>
    <property type="molecule type" value="Genomic_DNA"/>
</dbReference>
<evidence type="ECO:0000313" key="4">
    <source>
        <dbReference type="Proteomes" id="UP000735302"/>
    </source>
</evidence>
<evidence type="ECO:0000256" key="1">
    <source>
        <dbReference type="SAM" id="SignalP"/>
    </source>
</evidence>
<gene>
    <name evidence="3" type="ORF">PoB_003322800</name>
</gene>
<dbReference type="GO" id="GO:0030198">
    <property type="term" value="P:extracellular matrix organization"/>
    <property type="evidence" value="ECO:0007669"/>
    <property type="project" value="TreeGrafter"/>
</dbReference>
<dbReference type="PANTHER" id="PTHR10900">
    <property type="entry name" value="PERIOSTIN-RELATED"/>
    <property type="match status" value="1"/>
</dbReference>
<dbReference type="GO" id="GO:0031012">
    <property type="term" value="C:extracellular matrix"/>
    <property type="evidence" value="ECO:0007669"/>
    <property type="project" value="TreeGrafter"/>
</dbReference>
<dbReference type="InterPro" id="IPR000782">
    <property type="entry name" value="FAS1_domain"/>
</dbReference>
<feature type="domain" description="FAS1" evidence="2">
    <location>
        <begin position="197"/>
        <end position="326"/>
    </location>
</feature>
<reference evidence="3 4" key="1">
    <citation type="journal article" date="2021" name="Elife">
        <title>Chloroplast acquisition without the gene transfer in kleptoplastic sea slugs, Plakobranchus ocellatus.</title>
        <authorList>
            <person name="Maeda T."/>
            <person name="Takahashi S."/>
            <person name="Yoshida T."/>
            <person name="Shimamura S."/>
            <person name="Takaki Y."/>
            <person name="Nagai Y."/>
            <person name="Toyoda A."/>
            <person name="Suzuki Y."/>
            <person name="Arimoto A."/>
            <person name="Ishii H."/>
            <person name="Satoh N."/>
            <person name="Nishiyama T."/>
            <person name="Hasebe M."/>
            <person name="Maruyama T."/>
            <person name="Minagawa J."/>
            <person name="Obokata J."/>
            <person name="Shigenobu S."/>
        </authorList>
    </citation>
    <scope>NUCLEOTIDE SEQUENCE [LARGE SCALE GENOMIC DNA]</scope>
</reference>
<dbReference type="GO" id="GO:0050839">
    <property type="term" value="F:cell adhesion molecule binding"/>
    <property type="evidence" value="ECO:0007669"/>
    <property type="project" value="TreeGrafter"/>
</dbReference>
<dbReference type="InterPro" id="IPR036378">
    <property type="entry name" value="FAS1_dom_sf"/>
</dbReference>
<evidence type="ECO:0000259" key="2">
    <source>
        <dbReference type="PROSITE" id="PS50213"/>
    </source>
</evidence>
<sequence>MWPRRTQRSEHIMEIAFKSVLLALLVGSCLAVLMAAAQSSHHDSIMMSSEETDMGSHARIPEEVKELGLTLLSDALKRTKLEQTLVAADSLTLFAPNNEAFLGLPDWARKAVQNTSTLTEILQFHAALGRIKFSTLINELLAYSLLGKQIRFNIYGKANANDPVYTAQCSPFELGRVDQPATNGVIHVLERVMIPPFGDAVAYLTAFPRFKILVKALSIAGLTETLKGYGPFTVFAPTDDAFGKLPPGALDKLLKNKTALANVLEYHVVKGTFCSAGLSNGPVRTMQGRDVSISISFEGIKVNDAKVVYPDSSITNGVLHIIDTVLMPPSFSLDSR</sequence>
<feature type="chain" id="PRO_5043954844" evidence="1">
    <location>
        <begin position="32"/>
        <end position="336"/>
    </location>
</feature>
<dbReference type="InterPro" id="IPR050904">
    <property type="entry name" value="Adhesion/Biosynth-related"/>
</dbReference>